<accession>A0A4Q7LS05</accession>
<evidence type="ECO:0000313" key="3">
    <source>
        <dbReference type="Proteomes" id="UP000293519"/>
    </source>
</evidence>
<keyword evidence="1" id="KW-1133">Transmembrane helix</keyword>
<evidence type="ECO:0000256" key="1">
    <source>
        <dbReference type="SAM" id="Phobius"/>
    </source>
</evidence>
<feature type="transmembrane region" description="Helical" evidence="1">
    <location>
        <begin position="187"/>
        <end position="206"/>
    </location>
</feature>
<dbReference type="GO" id="GO:0140359">
    <property type="term" value="F:ABC-type transporter activity"/>
    <property type="evidence" value="ECO:0007669"/>
    <property type="project" value="InterPro"/>
</dbReference>
<feature type="transmembrane region" description="Helical" evidence="1">
    <location>
        <begin position="18"/>
        <end position="36"/>
    </location>
</feature>
<dbReference type="Pfam" id="PF12679">
    <property type="entry name" value="ABC2_membrane_2"/>
    <property type="match status" value="1"/>
</dbReference>
<dbReference type="GO" id="GO:0005886">
    <property type="term" value="C:plasma membrane"/>
    <property type="evidence" value="ECO:0007669"/>
    <property type="project" value="UniProtKB-SubCell"/>
</dbReference>
<dbReference type="EMBL" id="SGWW01000002">
    <property type="protein sequence ID" value="RZS57625.1"/>
    <property type="molecule type" value="Genomic_DNA"/>
</dbReference>
<sequence>MSALPLMRRTLADSWRGLIGWALGLAAVTGLYLPLFPSFGGNSEFLAIIESLPPELVSALNYDQITSGAGYTQGTVYGLLGFVLLTIAATSWGAAAIAGDEERGTLELTLAHGVSRTQLVLERAAAITLKLAILVIWVSLLATILNGPSELGLEADGIVAGGLALFGTALSTAMIGILAGGVMGRRAIAVGAAAGVAVAGYAANALGNQSEELRWLHAVSPYHWAFGANPLADGLDAAIGLLYLVAIAAVVIAVLAFRRRDVGV</sequence>
<dbReference type="RefSeq" id="WP_130485168.1">
    <property type="nucleotide sequence ID" value="NZ_SGWW01000002.1"/>
</dbReference>
<evidence type="ECO:0000313" key="2">
    <source>
        <dbReference type="EMBL" id="RZS57625.1"/>
    </source>
</evidence>
<keyword evidence="1" id="KW-0472">Membrane</keyword>
<feature type="transmembrane region" description="Helical" evidence="1">
    <location>
        <begin position="120"/>
        <end position="145"/>
    </location>
</feature>
<dbReference type="PANTHER" id="PTHR37305:SF1">
    <property type="entry name" value="MEMBRANE PROTEIN"/>
    <property type="match status" value="1"/>
</dbReference>
<dbReference type="Proteomes" id="UP000293519">
    <property type="component" value="Unassembled WGS sequence"/>
</dbReference>
<dbReference type="OrthoDB" id="3686802at2"/>
<reference evidence="2 3" key="1">
    <citation type="journal article" date="2015" name="Stand. Genomic Sci.">
        <title>Genomic Encyclopedia of Bacterial and Archaeal Type Strains, Phase III: the genomes of soil and plant-associated and newly described type strains.</title>
        <authorList>
            <person name="Whitman W.B."/>
            <person name="Woyke T."/>
            <person name="Klenk H.P."/>
            <person name="Zhou Y."/>
            <person name="Lilburn T.G."/>
            <person name="Beck B.J."/>
            <person name="De Vos P."/>
            <person name="Vandamme P."/>
            <person name="Eisen J.A."/>
            <person name="Garrity G."/>
            <person name="Hugenholtz P."/>
            <person name="Kyrpides N.C."/>
        </authorList>
    </citation>
    <scope>NUCLEOTIDE SEQUENCE [LARGE SCALE GENOMIC DNA]</scope>
    <source>
        <strain evidence="2 3">CV2</strain>
    </source>
</reference>
<keyword evidence="3" id="KW-1185">Reference proteome</keyword>
<dbReference type="PANTHER" id="PTHR37305">
    <property type="entry name" value="INTEGRAL MEMBRANE PROTEIN-RELATED"/>
    <property type="match status" value="1"/>
</dbReference>
<organism evidence="2 3">
    <name type="scientific">Microcella putealis</name>
    <dbReference type="NCBI Taxonomy" id="337005"/>
    <lineage>
        <taxon>Bacteria</taxon>
        <taxon>Bacillati</taxon>
        <taxon>Actinomycetota</taxon>
        <taxon>Actinomycetes</taxon>
        <taxon>Micrococcales</taxon>
        <taxon>Microbacteriaceae</taxon>
        <taxon>Microcella</taxon>
    </lineage>
</organism>
<feature type="transmembrane region" description="Helical" evidence="1">
    <location>
        <begin position="237"/>
        <end position="257"/>
    </location>
</feature>
<feature type="transmembrane region" description="Helical" evidence="1">
    <location>
        <begin position="157"/>
        <end position="180"/>
    </location>
</feature>
<dbReference type="AlphaFoldDB" id="A0A4Q7LS05"/>
<protein>
    <submittedName>
        <fullName evidence="2">ABC-2 type transport system permease protein</fullName>
    </submittedName>
</protein>
<keyword evidence="1" id="KW-0812">Transmembrane</keyword>
<name>A0A4Q7LS05_9MICO</name>
<comment type="caution">
    <text evidence="2">The sequence shown here is derived from an EMBL/GenBank/DDBJ whole genome shotgun (WGS) entry which is preliminary data.</text>
</comment>
<feature type="transmembrane region" description="Helical" evidence="1">
    <location>
        <begin position="76"/>
        <end position="99"/>
    </location>
</feature>
<gene>
    <name evidence="2" type="ORF">EV141_1339</name>
</gene>
<proteinExistence type="predicted"/>